<dbReference type="Proteomes" id="UP001062846">
    <property type="component" value="Chromosome 3"/>
</dbReference>
<organism evidence="1 2">
    <name type="scientific">Rhododendron molle</name>
    <name type="common">Chinese azalea</name>
    <name type="synonym">Azalea mollis</name>
    <dbReference type="NCBI Taxonomy" id="49168"/>
    <lineage>
        <taxon>Eukaryota</taxon>
        <taxon>Viridiplantae</taxon>
        <taxon>Streptophyta</taxon>
        <taxon>Embryophyta</taxon>
        <taxon>Tracheophyta</taxon>
        <taxon>Spermatophyta</taxon>
        <taxon>Magnoliopsida</taxon>
        <taxon>eudicotyledons</taxon>
        <taxon>Gunneridae</taxon>
        <taxon>Pentapetalae</taxon>
        <taxon>asterids</taxon>
        <taxon>Ericales</taxon>
        <taxon>Ericaceae</taxon>
        <taxon>Ericoideae</taxon>
        <taxon>Rhodoreae</taxon>
        <taxon>Rhododendron</taxon>
    </lineage>
</organism>
<sequence>MASFKFVSLLVIALLVLCMGHMELVEGSRCCNNHPVVGSCVPGRDDDPEANGKCWQYCINDCERGGVCKKVGSGHVCHCYCY</sequence>
<evidence type="ECO:0000313" key="1">
    <source>
        <dbReference type="EMBL" id="KAI8565882.1"/>
    </source>
</evidence>
<gene>
    <name evidence="1" type="ORF">RHMOL_Rhmol03G0295600</name>
</gene>
<reference evidence="1" key="1">
    <citation type="submission" date="2022-02" db="EMBL/GenBank/DDBJ databases">
        <title>Plant Genome Project.</title>
        <authorList>
            <person name="Zhang R.-G."/>
        </authorList>
    </citation>
    <scope>NUCLEOTIDE SEQUENCE</scope>
    <source>
        <strain evidence="1">AT1</strain>
    </source>
</reference>
<accession>A0ACC0PJH2</accession>
<name>A0ACC0PJH2_RHOML</name>
<keyword evidence="2" id="KW-1185">Reference proteome</keyword>
<dbReference type="EMBL" id="CM046390">
    <property type="protein sequence ID" value="KAI8565882.1"/>
    <property type="molecule type" value="Genomic_DNA"/>
</dbReference>
<proteinExistence type="predicted"/>
<protein>
    <submittedName>
        <fullName evidence="1">Uncharacterized protein</fullName>
    </submittedName>
</protein>
<evidence type="ECO:0000313" key="2">
    <source>
        <dbReference type="Proteomes" id="UP001062846"/>
    </source>
</evidence>
<comment type="caution">
    <text evidence="1">The sequence shown here is derived from an EMBL/GenBank/DDBJ whole genome shotgun (WGS) entry which is preliminary data.</text>
</comment>